<proteinExistence type="predicted"/>
<dbReference type="Pfam" id="PF01613">
    <property type="entry name" value="Flavin_Reduct"/>
    <property type="match status" value="1"/>
</dbReference>
<keyword evidence="4" id="KW-1185">Reference proteome</keyword>
<feature type="domain" description="Flavin reductase like" evidence="2">
    <location>
        <begin position="32"/>
        <end position="174"/>
    </location>
</feature>
<dbReference type="InterPro" id="IPR050268">
    <property type="entry name" value="NADH-dep_flavin_reductase"/>
</dbReference>
<dbReference type="RefSeq" id="WP_345218996.1">
    <property type="nucleotide sequence ID" value="NZ_BAAAXE010000001.1"/>
</dbReference>
<evidence type="ECO:0000313" key="4">
    <source>
        <dbReference type="Proteomes" id="UP001589718"/>
    </source>
</evidence>
<dbReference type="PANTHER" id="PTHR30466:SF1">
    <property type="entry name" value="FMN REDUCTASE (NADH) RUTF"/>
    <property type="match status" value="1"/>
</dbReference>
<evidence type="ECO:0000259" key="2">
    <source>
        <dbReference type="SMART" id="SM00903"/>
    </source>
</evidence>
<name>A0ABV5PKA5_STRCM</name>
<accession>A0ABV5PKA5</accession>
<dbReference type="EC" id="1.5.1.-" evidence="3"/>
<evidence type="ECO:0000313" key="3">
    <source>
        <dbReference type="EMBL" id="MFB9523653.1"/>
    </source>
</evidence>
<dbReference type="SMART" id="SM00903">
    <property type="entry name" value="Flavin_Reduct"/>
    <property type="match status" value="1"/>
</dbReference>
<dbReference type="PANTHER" id="PTHR30466">
    <property type="entry name" value="FLAVIN REDUCTASE"/>
    <property type="match status" value="1"/>
</dbReference>
<dbReference type="Gene3D" id="2.30.110.10">
    <property type="entry name" value="Electron Transport, Fmn-binding Protein, Chain A"/>
    <property type="match status" value="1"/>
</dbReference>
<dbReference type="InterPro" id="IPR002563">
    <property type="entry name" value="Flavin_Rdtase-like_dom"/>
</dbReference>
<dbReference type="Proteomes" id="UP001589718">
    <property type="component" value="Unassembled WGS sequence"/>
</dbReference>
<dbReference type="SUPFAM" id="SSF50475">
    <property type="entry name" value="FMN-binding split barrel"/>
    <property type="match status" value="1"/>
</dbReference>
<protein>
    <submittedName>
        <fullName evidence="3">Flavin reductase family protein</fullName>
        <ecNumber evidence="3">1.5.1.-</ecNumber>
    </submittedName>
</protein>
<organism evidence="3 4">
    <name type="scientific">Streptomyces cremeus</name>
    <dbReference type="NCBI Taxonomy" id="66881"/>
    <lineage>
        <taxon>Bacteria</taxon>
        <taxon>Bacillati</taxon>
        <taxon>Actinomycetota</taxon>
        <taxon>Actinomycetes</taxon>
        <taxon>Kitasatosporales</taxon>
        <taxon>Streptomycetaceae</taxon>
        <taxon>Streptomyces</taxon>
    </lineage>
</organism>
<comment type="caution">
    <text evidence="3">The sequence shown here is derived from an EMBL/GenBank/DDBJ whole genome shotgun (WGS) entry which is preliminary data.</text>
</comment>
<gene>
    <name evidence="3" type="ORF">ACFFTU_27270</name>
</gene>
<sequence>MGEPTLVSGGLPLALLDDASPAVTADGYRAAVSRLPTGVTVITASGPEGPVGCTANAVMSLSLEPPSLLVSLGGRSATLDRVRAAGSFAVNVLTWSDRALTRKFATGTAAERFAGVGWDLMQEVPVLSRSAAAMVCEVHELVPLFDHTLVVGTVTWAQAGEADPAVYYGNELRALRPADLASGSDQRT</sequence>
<evidence type="ECO:0000256" key="1">
    <source>
        <dbReference type="ARBA" id="ARBA00023002"/>
    </source>
</evidence>
<dbReference type="EMBL" id="JBHMCR010000019">
    <property type="protein sequence ID" value="MFB9523653.1"/>
    <property type="molecule type" value="Genomic_DNA"/>
</dbReference>
<keyword evidence="1 3" id="KW-0560">Oxidoreductase</keyword>
<reference evidence="3 4" key="1">
    <citation type="submission" date="2024-09" db="EMBL/GenBank/DDBJ databases">
        <authorList>
            <person name="Sun Q."/>
            <person name="Mori K."/>
        </authorList>
    </citation>
    <scope>NUCLEOTIDE SEQUENCE [LARGE SCALE GENOMIC DNA]</scope>
    <source>
        <strain evidence="3 4">JCM 4362</strain>
    </source>
</reference>
<dbReference type="InterPro" id="IPR012349">
    <property type="entry name" value="Split_barrel_FMN-bd"/>
</dbReference>
<dbReference type="GO" id="GO:0016491">
    <property type="term" value="F:oxidoreductase activity"/>
    <property type="evidence" value="ECO:0007669"/>
    <property type="project" value="UniProtKB-KW"/>
</dbReference>